<dbReference type="PROSITE" id="PS50126">
    <property type="entry name" value="S1"/>
    <property type="match status" value="1"/>
</dbReference>
<dbReference type="PANTHER" id="PTHR10724:SF10">
    <property type="entry name" value="S1 RNA-BINDING DOMAIN-CONTAINING PROTEIN 1"/>
    <property type="match status" value="1"/>
</dbReference>
<dbReference type="SUPFAM" id="SSF53098">
    <property type="entry name" value="Ribonuclease H-like"/>
    <property type="match status" value="1"/>
</dbReference>
<organism evidence="3 4">
    <name type="scientific">Paraferrimonas sedimenticola</name>
    <dbReference type="NCBI Taxonomy" id="375674"/>
    <lineage>
        <taxon>Bacteria</taxon>
        <taxon>Pseudomonadati</taxon>
        <taxon>Pseudomonadota</taxon>
        <taxon>Gammaproteobacteria</taxon>
        <taxon>Alteromonadales</taxon>
        <taxon>Ferrimonadaceae</taxon>
        <taxon>Paraferrimonas</taxon>
    </lineage>
</organism>
<dbReference type="GO" id="GO:0006139">
    <property type="term" value="P:nucleobase-containing compound metabolic process"/>
    <property type="evidence" value="ECO:0007669"/>
    <property type="project" value="InterPro"/>
</dbReference>
<dbReference type="FunFam" id="2.40.50.140:FF:000051">
    <property type="entry name" value="RNA-binding transcriptional accessory protein"/>
    <property type="match status" value="1"/>
</dbReference>
<reference evidence="3" key="2">
    <citation type="submission" date="2023-01" db="EMBL/GenBank/DDBJ databases">
        <title>Draft genome sequence of Paraferrimonas sedimenticola strain NBRC 101628.</title>
        <authorList>
            <person name="Sun Q."/>
            <person name="Mori K."/>
        </authorList>
    </citation>
    <scope>NUCLEOTIDE SEQUENCE</scope>
    <source>
        <strain evidence="3">NBRC 101628</strain>
    </source>
</reference>
<keyword evidence="4" id="KW-1185">Reference proteome</keyword>
<dbReference type="CDD" id="cd05685">
    <property type="entry name" value="S1_Tex"/>
    <property type="match status" value="1"/>
</dbReference>
<dbReference type="GO" id="GO:0003729">
    <property type="term" value="F:mRNA binding"/>
    <property type="evidence" value="ECO:0007669"/>
    <property type="project" value="TreeGrafter"/>
</dbReference>
<dbReference type="GO" id="GO:0005829">
    <property type="term" value="C:cytosol"/>
    <property type="evidence" value="ECO:0007669"/>
    <property type="project" value="TreeGrafter"/>
</dbReference>
<dbReference type="InterPro" id="IPR023319">
    <property type="entry name" value="Tex-like_HTH_dom_sf"/>
</dbReference>
<dbReference type="InterPro" id="IPR018974">
    <property type="entry name" value="Tex-like_N"/>
</dbReference>
<dbReference type="SMART" id="SM00316">
    <property type="entry name" value="S1"/>
    <property type="match status" value="1"/>
</dbReference>
<sequence>MLSISQLIARELAVDPAQVQASIELIDAGATIPFIARYRKEKTGGLDDGQLRQLASRLSYLTELNERRQVILASIEAQGKLSDALKAQIEQCDGKSQLEDLYLPYKPKRRTKGQMAIEAGLEPLAEQLLNQADAVPEALAAAAIDADKGYADATAVLEGAAYILIERFAEDAQLIDKIRGYLKQNARLQAKIIKGQEKAGAKFRDYFEHSELLAKAPSHRVLAMLRGRNEGALSLGLDLKPAEGQVRHPGEQMLHQHLGLNLGDSPRDAWLARVLTLCWRIKLAAHLETELLSALRQVAEADAIQVFANNLGDLLMAAPAGAKVTMGLDPGLRTGVKVAIVDATGKYHAHTTIFPHAPQNAWDKSAQTLNKLIDMHKVELIAIGNGTGSRETDKLVAQVLSKREGAKPSKVMVSEAGASVYSASESAALELPDLDVTIRGAISIARRLQDPLAELVKIEPKAIGVGQYQHDVSQSQLAQSLDHVVEDCVNAVGVDVNMASAALLSRVAGLSKSMADNIVAHRDENGPFTQRKQLLKVARLGPKAYQQCAGFLRIRGGENPLDSSAVHPEAYQVAQSICEHLKLPANELIGRTDLLKSLNPKDFTSDEFGVPTVTDIINELNKPGRDPRGEFKTAEFKEGIEKVSDLQLDMVLQGVVTNVTNFGAFVDVGVHQDGLVHISSLADKYVDDPRKVIKTGDVVKVKVMEVDVERKRIGLSMRLDEKAPPAGQSNRANKPSKGAKPSQRPTQKPRHKGKPKSAPANAAMGDAFAAAFAKAKKS</sequence>
<protein>
    <submittedName>
        <fullName evidence="3">Transcription accessory protein</fullName>
    </submittedName>
</protein>
<dbReference type="InterPro" id="IPR037027">
    <property type="entry name" value="YqgF/RNaseH-like_dom_sf"/>
</dbReference>
<dbReference type="Pfam" id="PF00575">
    <property type="entry name" value="S1"/>
    <property type="match status" value="1"/>
</dbReference>
<dbReference type="GO" id="GO:0006412">
    <property type="term" value="P:translation"/>
    <property type="evidence" value="ECO:0007669"/>
    <property type="project" value="TreeGrafter"/>
</dbReference>
<name>A0AA37RW14_9GAMM</name>
<evidence type="ECO:0000313" key="4">
    <source>
        <dbReference type="Proteomes" id="UP001161422"/>
    </source>
</evidence>
<feature type="region of interest" description="Disordered" evidence="1">
    <location>
        <begin position="717"/>
        <end position="764"/>
    </location>
</feature>
<dbReference type="SUPFAM" id="SSF158832">
    <property type="entry name" value="Tex N-terminal region-like"/>
    <property type="match status" value="1"/>
</dbReference>
<dbReference type="Gene3D" id="1.10.10.650">
    <property type="entry name" value="RuvA domain 2-like"/>
    <property type="match status" value="1"/>
</dbReference>
<comment type="caution">
    <text evidence="3">The sequence shown here is derived from an EMBL/GenBank/DDBJ whole genome shotgun (WGS) entry which is preliminary data.</text>
</comment>
<dbReference type="Pfam" id="PF12836">
    <property type="entry name" value="HHH_3"/>
    <property type="match status" value="1"/>
</dbReference>
<dbReference type="Gene3D" id="3.30.420.140">
    <property type="entry name" value="YqgF/RNase H-like domain"/>
    <property type="match status" value="1"/>
</dbReference>
<evidence type="ECO:0000256" key="1">
    <source>
        <dbReference type="SAM" id="MobiDB-lite"/>
    </source>
</evidence>
<gene>
    <name evidence="3" type="primary">tex</name>
    <name evidence="3" type="ORF">GCM10007895_12450</name>
</gene>
<reference evidence="3" key="1">
    <citation type="journal article" date="2014" name="Int. J. Syst. Evol. Microbiol.">
        <title>Complete genome sequence of Corynebacterium casei LMG S-19264T (=DSM 44701T), isolated from a smear-ripened cheese.</title>
        <authorList>
            <consortium name="US DOE Joint Genome Institute (JGI-PGF)"/>
            <person name="Walter F."/>
            <person name="Albersmeier A."/>
            <person name="Kalinowski J."/>
            <person name="Ruckert C."/>
        </authorList>
    </citation>
    <scope>NUCLEOTIDE SEQUENCE</scope>
    <source>
        <strain evidence="3">NBRC 101628</strain>
    </source>
</reference>
<accession>A0AA37RW14</accession>
<dbReference type="GO" id="GO:0003735">
    <property type="term" value="F:structural constituent of ribosome"/>
    <property type="evidence" value="ECO:0007669"/>
    <property type="project" value="TreeGrafter"/>
</dbReference>
<dbReference type="AlphaFoldDB" id="A0AA37RW14"/>
<dbReference type="InterPro" id="IPR044146">
    <property type="entry name" value="S1_Tex"/>
</dbReference>
<dbReference type="InterPro" id="IPR041692">
    <property type="entry name" value="HHH_9"/>
</dbReference>
<dbReference type="Gene3D" id="1.10.150.310">
    <property type="entry name" value="Tex RuvX-like domain-like"/>
    <property type="match status" value="1"/>
</dbReference>
<feature type="domain" description="S1 motif" evidence="2">
    <location>
        <begin position="649"/>
        <end position="718"/>
    </location>
</feature>
<dbReference type="Gene3D" id="1.10.3500.10">
    <property type="entry name" value="Tex N-terminal region-like"/>
    <property type="match status" value="1"/>
</dbReference>
<dbReference type="Pfam" id="PF09371">
    <property type="entry name" value="Tex_N"/>
    <property type="match status" value="1"/>
</dbReference>
<proteinExistence type="predicted"/>
<evidence type="ECO:0000259" key="2">
    <source>
        <dbReference type="PROSITE" id="PS50126"/>
    </source>
</evidence>
<dbReference type="Gene3D" id="2.40.50.140">
    <property type="entry name" value="Nucleic acid-binding proteins"/>
    <property type="match status" value="1"/>
</dbReference>
<dbReference type="InterPro" id="IPR023323">
    <property type="entry name" value="Tex-like_dom_sf"/>
</dbReference>
<dbReference type="FunFam" id="1.10.150.310:FF:000001">
    <property type="entry name" value="RNA-binding transcriptional accessory protein"/>
    <property type="match status" value="1"/>
</dbReference>
<dbReference type="SUPFAM" id="SSF47781">
    <property type="entry name" value="RuvA domain 2-like"/>
    <property type="match status" value="2"/>
</dbReference>
<dbReference type="FunFam" id="3.30.420.140:FF:000001">
    <property type="entry name" value="RNA-binding transcriptional accessory protein"/>
    <property type="match status" value="1"/>
</dbReference>
<dbReference type="Pfam" id="PF16921">
    <property type="entry name" value="Tex_YqgF"/>
    <property type="match status" value="1"/>
</dbReference>
<dbReference type="InterPro" id="IPR006641">
    <property type="entry name" value="YqgF/RNaseH-like_dom"/>
</dbReference>
<dbReference type="InterPro" id="IPR050437">
    <property type="entry name" value="Ribos_protein_bS1-like"/>
</dbReference>
<dbReference type="RefSeq" id="WP_095506504.1">
    <property type="nucleotide sequence ID" value="NZ_BSNC01000003.1"/>
</dbReference>
<dbReference type="PANTHER" id="PTHR10724">
    <property type="entry name" value="30S RIBOSOMAL PROTEIN S1"/>
    <property type="match status" value="1"/>
</dbReference>
<dbReference type="Proteomes" id="UP001161422">
    <property type="component" value="Unassembled WGS sequence"/>
</dbReference>
<dbReference type="InterPro" id="IPR012337">
    <property type="entry name" value="RNaseH-like_sf"/>
</dbReference>
<dbReference type="InterPro" id="IPR055179">
    <property type="entry name" value="Tex-like_central_region"/>
</dbReference>
<dbReference type="EMBL" id="BSNC01000003">
    <property type="protein sequence ID" value="GLP95939.1"/>
    <property type="molecule type" value="Genomic_DNA"/>
</dbReference>
<dbReference type="SUPFAM" id="SSF50249">
    <property type="entry name" value="Nucleic acid-binding proteins"/>
    <property type="match status" value="1"/>
</dbReference>
<evidence type="ECO:0000313" key="3">
    <source>
        <dbReference type="EMBL" id="GLP95939.1"/>
    </source>
</evidence>
<dbReference type="InterPro" id="IPR003029">
    <property type="entry name" value="S1_domain"/>
</dbReference>
<dbReference type="InterPro" id="IPR012340">
    <property type="entry name" value="NA-bd_OB-fold"/>
</dbReference>
<dbReference type="Pfam" id="PF17674">
    <property type="entry name" value="HHH_9"/>
    <property type="match status" value="1"/>
</dbReference>
<dbReference type="Pfam" id="PF22706">
    <property type="entry name" value="Tex_central_region"/>
    <property type="match status" value="1"/>
</dbReference>
<dbReference type="FunFam" id="1.10.10.650:FF:000001">
    <property type="entry name" value="S1 RNA-binding domain 1"/>
    <property type="match status" value="1"/>
</dbReference>
<dbReference type="SMART" id="SM00732">
    <property type="entry name" value="YqgFc"/>
    <property type="match status" value="1"/>
</dbReference>
<dbReference type="InterPro" id="IPR032639">
    <property type="entry name" value="Tex_YqgF"/>
</dbReference>
<dbReference type="InterPro" id="IPR010994">
    <property type="entry name" value="RuvA_2-like"/>
</dbReference>